<dbReference type="GO" id="GO:0030497">
    <property type="term" value="P:fatty acid elongation"/>
    <property type="evidence" value="ECO:0007669"/>
    <property type="project" value="TreeGrafter"/>
</dbReference>
<dbReference type="GeneID" id="98053910"/>
<name>A0A852W4P4_PSEA5</name>
<evidence type="ECO:0000313" key="4">
    <source>
        <dbReference type="EMBL" id="NYG03933.1"/>
    </source>
</evidence>
<gene>
    <name evidence="4" type="ORF">HDA37_004218</name>
</gene>
<evidence type="ECO:0000259" key="3">
    <source>
        <dbReference type="SMART" id="SM00822"/>
    </source>
</evidence>
<dbReference type="InterPro" id="IPR036291">
    <property type="entry name" value="NAD(P)-bd_dom_sf"/>
</dbReference>
<dbReference type="SMART" id="SM00822">
    <property type="entry name" value="PKS_KR"/>
    <property type="match status" value="1"/>
</dbReference>
<dbReference type="InterPro" id="IPR020904">
    <property type="entry name" value="Sc_DH/Rdtase_CS"/>
</dbReference>
<dbReference type="Pfam" id="PF13561">
    <property type="entry name" value="adh_short_C2"/>
    <property type="match status" value="1"/>
</dbReference>
<evidence type="ECO:0000313" key="5">
    <source>
        <dbReference type="Proteomes" id="UP000549695"/>
    </source>
</evidence>
<dbReference type="Gene3D" id="3.40.50.720">
    <property type="entry name" value="NAD(P)-binding Rossmann-like Domain"/>
    <property type="match status" value="1"/>
</dbReference>
<evidence type="ECO:0000256" key="2">
    <source>
        <dbReference type="ARBA" id="ARBA00023002"/>
    </source>
</evidence>
<keyword evidence="5" id="KW-1185">Reference proteome</keyword>
<evidence type="ECO:0000256" key="1">
    <source>
        <dbReference type="ARBA" id="ARBA00006484"/>
    </source>
</evidence>
<dbReference type="PRINTS" id="PR00080">
    <property type="entry name" value="SDRFAMILY"/>
</dbReference>
<keyword evidence="2" id="KW-0560">Oxidoreductase</keyword>
<dbReference type="InterPro" id="IPR057326">
    <property type="entry name" value="KR_dom"/>
</dbReference>
<dbReference type="PANTHER" id="PTHR42760:SF40">
    <property type="entry name" value="3-OXOACYL-[ACYL-CARRIER-PROTEIN] REDUCTASE, CHLOROPLASTIC"/>
    <property type="match status" value="1"/>
</dbReference>
<comment type="caution">
    <text evidence="4">The sequence shown here is derived from an EMBL/GenBank/DDBJ whole genome shotgun (WGS) entry which is preliminary data.</text>
</comment>
<accession>A0A852W4P4</accession>
<dbReference type="NCBIfam" id="NF005559">
    <property type="entry name" value="PRK07231.1"/>
    <property type="match status" value="1"/>
</dbReference>
<dbReference type="GO" id="GO:0016616">
    <property type="term" value="F:oxidoreductase activity, acting on the CH-OH group of donors, NAD or NADP as acceptor"/>
    <property type="evidence" value="ECO:0007669"/>
    <property type="project" value="UniProtKB-ARBA"/>
</dbReference>
<dbReference type="Proteomes" id="UP000549695">
    <property type="component" value="Unassembled WGS sequence"/>
</dbReference>
<organism evidence="4 5">
    <name type="scientific">Pseudonocardia alni</name>
    <name type="common">Amycolata alni</name>
    <dbReference type="NCBI Taxonomy" id="33907"/>
    <lineage>
        <taxon>Bacteria</taxon>
        <taxon>Bacillati</taxon>
        <taxon>Actinomycetota</taxon>
        <taxon>Actinomycetes</taxon>
        <taxon>Pseudonocardiales</taxon>
        <taxon>Pseudonocardiaceae</taxon>
        <taxon>Pseudonocardia</taxon>
    </lineage>
</organism>
<dbReference type="FunFam" id="3.40.50.720:FF:000084">
    <property type="entry name" value="Short-chain dehydrogenase reductase"/>
    <property type="match status" value="1"/>
</dbReference>
<dbReference type="PROSITE" id="PS00061">
    <property type="entry name" value="ADH_SHORT"/>
    <property type="match status" value="1"/>
</dbReference>
<sequence length="256" mass="26301">MGDALDGRVALVTGAGKGLGRAIARRFAEEGATVVVSDIDGDAARRTAQEIPDATHLSCDVRDEEQVQELVAHTVERHGGLHVLVPNAGVGRPQPLLEMSLADWREVTSVNLDGVFLSIRYAAPAIIASGGGTIVTLASVTATAGSPLIGHYAAAKAGVVNLTRTAATELRPYGVRVNALLPGFVDTDLVTSARPGFEAALGLPAGGFDGLIEQKQGGYGTPDDVAEAALFFASDRSRFCTGSGLVLDGGLDASLL</sequence>
<dbReference type="PANTHER" id="PTHR42760">
    <property type="entry name" value="SHORT-CHAIN DEHYDROGENASES/REDUCTASES FAMILY MEMBER"/>
    <property type="match status" value="1"/>
</dbReference>
<dbReference type="SUPFAM" id="SSF51735">
    <property type="entry name" value="NAD(P)-binding Rossmann-fold domains"/>
    <property type="match status" value="1"/>
</dbReference>
<protein>
    <submittedName>
        <fullName evidence="4">NAD(P)-dependent dehydrogenase (Short-subunit alcohol dehydrogenase family)</fullName>
    </submittedName>
</protein>
<dbReference type="InterPro" id="IPR002347">
    <property type="entry name" value="SDR_fam"/>
</dbReference>
<comment type="similarity">
    <text evidence="1">Belongs to the short-chain dehydrogenases/reductases (SDR) family.</text>
</comment>
<reference evidence="4 5" key="1">
    <citation type="submission" date="2020-07" db="EMBL/GenBank/DDBJ databases">
        <title>Sequencing the genomes of 1000 actinobacteria strains.</title>
        <authorList>
            <person name="Klenk H.-P."/>
        </authorList>
    </citation>
    <scope>NUCLEOTIDE SEQUENCE [LARGE SCALE GENOMIC DNA]</scope>
    <source>
        <strain evidence="4 5">DSM 44749</strain>
    </source>
</reference>
<dbReference type="EMBL" id="JACCCZ010000001">
    <property type="protein sequence ID" value="NYG03933.1"/>
    <property type="molecule type" value="Genomic_DNA"/>
</dbReference>
<dbReference type="PRINTS" id="PR00081">
    <property type="entry name" value="GDHRDH"/>
</dbReference>
<proteinExistence type="inferred from homology"/>
<feature type="domain" description="Ketoreductase" evidence="3">
    <location>
        <begin position="8"/>
        <end position="183"/>
    </location>
</feature>
<dbReference type="AlphaFoldDB" id="A0A852W4P4"/>
<dbReference type="RefSeq" id="WP_073578461.1">
    <property type="nucleotide sequence ID" value="NZ_BAAAJZ010000003.1"/>
</dbReference>